<feature type="non-terminal residue" evidence="2">
    <location>
        <position position="1"/>
    </location>
</feature>
<accession>A0A5J9SVS4</accession>
<dbReference type="Gramene" id="TVU03088">
    <property type="protein sequence ID" value="TVU03088"/>
    <property type="gene ID" value="EJB05_51416"/>
</dbReference>
<protein>
    <recommendedName>
        <fullName evidence="1">KIB1-4 beta-propeller domain-containing protein</fullName>
    </recommendedName>
</protein>
<dbReference type="Gene3D" id="1.20.1280.50">
    <property type="match status" value="1"/>
</dbReference>
<dbReference type="AlphaFoldDB" id="A0A5J9SVS4"/>
<dbReference type="OrthoDB" id="587621at2759"/>
<organism evidence="2 3">
    <name type="scientific">Eragrostis curvula</name>
    <name type="common">weeping love grass</name>
    <dbReference type="NCBI Taxonomy" id="38414"/>
    <lineage>
        <taxon>Eukaryota</taxon>
        <taxon>Viridiplantae</taxon>
        <taxon>Streptophyta</taxon>
        <taxon>Embryophyta</taxon>
        <taxon>Tracheophyta</taxon>
        <taxon>Spermatophyta</taxon>
        <taxon>Magnoliopsida</taxon>
        <taxon>Liliopsida</taxon>
        <taxon>Poales</taxon>
        <taxon>Poaceae</taxon>
        <taxon>PACMAD clade</taxon>
        <taxon>Chloridoideae</taxon>
        <taxon>Eragrostideae</taxon>
        <taxon>Eragrostidinae</taxon>
        <taxon>Eragrostis</taxon>
    </lineage>
</organism>
<evidence type="ECO:0000259" key="1">
    <source>
        <dbReference type="Pfam" id="PF03478"/>
    </source>
</evidence>
<dbReference type="PANTHER" id="PTHR44586:SF17">
    <property type="entry name" value="DUF295 DOMAIN-CONTAINING PROTEIN"/>
    <property type="match status" value="1"/>
</dbReference>
<dbReference type="EMBL" id="RWGY01000230">
    <property type="protein sequence ID" value="TVU03088.1"/>
    <property type="molecule type" value="Genomic_DNA"/>
</dbReference>
<dbReference type="InterPro" id="IPR005174">
    <property type="entry name" value="KIB1-4_b-propeller"/>
</dbReference>
<evidence type="ECO:0000313" key="2">
    <source>
        <dbReference type="EMBL" id="TVU03088.1"/>
    </source>
</evidence>
<proteinExistence type="predicted"/>
<sequence length="355" mass="39241">MTAAVYRDWSCLPGDLILIMMRALAIPDMLRAGAICVSWRAACIGVRRVRFPITDSSPCLLFSCAADDADTATVYSVSTGAAWTSRLPPCSLQERLPHGPLALRISTYLAYLSCNPAAGSACAVLLVHQCSGLLYFAHVGDDQWTDITRSASLPVDNFFHGAVYNKNDGLFYVLHESGCVYALDLNGPSPPVVRAILSGRGVATRLLPEFSWGDIILAPWGDILHVWRSKRRRPGACDPLDDPEAYTDSILLFKVDVDDQKLVNMNDGDLRDHALFLGFNASMCLPTKDFPGLKPNCAYVTNESWRQDFLTKFGFQDVGIWNFETKILEGLGNVQSDHPWLNWPSPIWITPSLSR</sequence>
<dbReference type="Proteomes" id="UP000324897">
    <property type="component" value="Unassembled WGS sequence"/>
</dbReference>
<feature type="domain" description="KIB1-4 beta-propeller" evidence="1">
    <location>
        <begin position="67"/>
        <end position="322"/>
    </location>
</feature>
<keyword evidence="3" id="KW-1185">Reference proteome</keyword>
<gene>
    <name evidence="2" type="ORF">EJB05_51416</name>
</gene>
<reference evidence="2 3" key="1">
    <citation type="journal article" date="2019" name="Sci. Rep.">
        <title>A high-quality genome of Eragrostis curvula grass provides insights into Poaceae evolution and supports new strategies to enhance forage quality.</title>
        <authorList>
            <person name="Carballo J."/>
            <person name="Santos B.A.C.M."/>
            <person name="Zappacosta D."/>
            <person name="Garbus I."/>
            <person name="Selva J.P."/>
            <person name="Gallo C.A."/>
            <person name="Diaz A."/>
            <person name="Albertini E."/>
            <person name="Caccamo M."/>
            <person name="Echenique V."/>
        </authorList>
    </citation>
    <scope>NUCLEOTIDE SEQUENCE [LARGE SCALE GENOMIC DNA]</scope>
    <source>
        <strain evidence="3">cv. Victoria</strain>
        <tissue evidence="2">Leaf</tissue>
    </source>
</reference>
<dbReference type="Pfam" id="PF03478">
    <property type="entry name" value="Beta-prop_KIB1-4"/>
    <property type="match status" value="1"/>
</dbReference>
<comment type="caution">
    <text evidence="2">The sequence shown here is derived from an EMBL/GenBank/DDBJ whole genome shotgun (WGS) entry which is preliminary data.</text>
</comment>
<dbReference type="PANTHER" id="PTHR44586">
    <property type="entry name" value="F-BOX DOMAIN CONTAINING PROTEIN, EXPRESSED"/>
    <property type="match status" value="1"/>
</dbReference>
<name>A0A5J9SVS4_9POAL</name>
<evidence type="ECO:0000313" key="3">
    <source>
        <dbReference type="Proteomes" id="UP000324897"/>
    </source>
</evidence>